<dbReference type="AlphaFoldDB" id="A0A7X0JVA5"/>
<dbReference type="EMBL" id="JACHHT010000002">
    <property type="protein sequence ID" value="MBB6522927.1"/>
    <property type="molecule type" value="Genomic_DNA"/>
</dbReference>
<dbReference type="InParanoid" id="A0A7X0JVA5"/>
<dbReference type="RefSeq" id="WP_166844925.1">
    <property type="nucleotide sequence ID" value="NZ_JAAONY010000002.1"/>
</dbReference>
<sequence length="297" mass="32245">MFETTRHQYLSAMGIDSYMPRCLLPNAPVPQECEWPVSVIGAGVEPVAAGAPEQASPMPQLQQAPRMAAASDPATQMAPANPTAIDAPSDRRAAAVGAAELLADFEPEKAAKKSRPAPADKASLDEETNAEPVEALNFSLSVWRFDDLLVVDSRHSEKALPTEKLLLSMLQAYGLKLGNLSKAQVLQWPMFDMPQADTGAEAAREMLGAFLETLLERPVASWWLMGEDAFHLLPAGIVPEQNNGFGHLIKTEQLASASVSPAEQLITMPSLAEMLERPRLKASAWRAMRQTLARHTE</sequence>
<accession>A0A7X0JVA5</accession>
<name>A0A7X0JVA5_9GAMM</name>
<feature type="region of interest" description="Disordered" evidence="1">
    <location>
        <begin position="50"/>
        <end position="91"/>
    </location>
</feature>
<protein>
    <submittedName>
        <fullName evidence="2">Uncharacterized protein</fullName>
    </submittedName>
</protein>
<reference evidence="2 3" key="1">
    <citation type="submission" date="2020-08" db="EMBL/GenBank/DDBJ databases">
        <title>Genomic Encyclopedia of Type Strains, Phase IV (KMG-IV): sequencing the most valuable type-strain genomes for metagenomic binning, comparative biology and taxonomic classification.</title>
        <authorList>
            <person name="Goeker M."/>
        </authorList>
    </citation>
    <scope>NUCLEOTIDE SEQUENCE [LARGE SCALE GENOMIC DNA]</scope>
    <source>
        <strain evidence="2 3">DSM 22368</strain>
    </source>
</reference>
<comment type="caution">
    <text evidence="2">The sequence shown here is derived from an EMBL/GenBank/DDBJ whole genome shotgun (WGS) entry which is preliminary data.</text>
</comment>
<evidence type="ECO:0000256" key="1">
    <source>
        <dbReference type="SAM" id="MobiDB-lite"/>
    </source>
</evidence>
<dbReference type="Proteomes" id="UP000528457">
    <property type="component" value="Unassembled WGS sequence"/>
</dbReference>
<feature type="region of interest" description="Disordered" evidence="1">
    <location>
        <begin position="107"/>
        <end position="130"/>
    </location>
</feature>
<organism evidence="2 3">
    <name type="scientific">Pseudoteredinibacter isoporae</name>
    <dbReference type="NCBI Taxonomy" id="570281"/>
    <lineage>
        <taxon>Bacteria</taxon>
        <taxon>Pseudomonadati</taxon>
        <taxon>Pseudomonadota</taxon>
        <taxon>Gammaproteobacteria</taxon>
        <taxon>Cellvibrionales</taxon>
        <taxon>Cellvibrionaceae</taxon>
        <taxon>Pseudoteredinibacter</taxon>
    </lineage>
</organism>
<evidence type="ECO:0000313" key="2">
    <source>
        <dbReference type="EMBL" id="MBB6522927.1"/>
    </source>
</evidence>
<evidence type="ECO:0000313" key="3">
    <source>
        <dbReference type="Proteomes" id="UP000528457"/>
    </source>
</evidence>
<proteinExistence type="predicted"/>
<keyword evidence="3" id="KW-1185">Reference proteome</keyword>
<gene>
    <name evidence="2" type="ORF">HNR48_003212</name>
</gene>